<dbReference type="Gene3D" id="3.10.290.30">
    <property type="entry name" value="MM3350-like"/>
    <property type="match status" value="1"/>
</dbReference>
<gene>
    <name evidence="3" type="ORF">E3T55_09965</name>
</gene>
<evidence type="ECO:0000256" key="1">
    <source>
        <dbReference type="SAM" id="MobiDB-lite"/>
    </source>
</evidence>
<dbReference type="Pfam" id="PF07929">
    <property type="entry name" value="PRiA4_ORF3"/>
    <property type="match status" value="1"/>
</dbReference>
<organism evidence="3 4">
    <name type="scientific">Cryobacterium frigoriphilum</name>
    <dbReference type="NCBI Taxonomy" id="1259150"/>
    <lineage>
        <taxon>Bacteria</taxon>
        <taxon>Bacillati</taxon>
        <taxon>Actinomycetota</taxon>
        <taxon>Actinomycetes</taxon>
        <taxon>Micrococcales</taxon>
        <taxon>Microbacteriaceae</taxon>
        <taxon>Cryobacterium</taxon>
    </lineage>
</organism>
<dbReference type="InterPro" id="IPR012912">
    <property type="entry name" value="Plasmid_pRiA4b_Orf3-like"/>
</dbReference>
<feature type="region of interest" description="Disordered" evidence="1">
    <location>
        <begin position="1"/>
        <end position="25"/>
    </location>
</feature>
<dbReference type="Proteomes" id="UP000297447">
    <property type="component" value="Unassembled WGS sequence"/>
</dbReference>
<name>A0A4R9A1H0_9MICO</name>
<dbReference type="InterPro" id="IPR024047">
    <property type="entry name" value="MM3350-like_sf"/>
</dbReference>
<evidence type="ECO:0000259" key="2">
    <source>
        <dbReference type="Pfam" id="PF07929"/>
    </source>
</evidence>
<dbReference type="PANTHER" id="PTHR41878:SF1">
    <property type="entry name" value="TNPR PROTEIN"/>
    <property type="match status" value="1"/>
</dbReference>
<sequence length="305" mass="33410">MTEQSKPEPLTSVPPLPDAPPDPALAAVDNVIDLMAAKERLHAQTAGEQIPTPATGPTDAASFFAERTKRPLPLLTPPREPHRLRVRVELDHSAPPIWRQLSLPGDIRLDRLHEVLQVAIGWDETHLHQFTPAGDPLGYETEGILTPFAREEGDEGIMESELRLDQFLAAPGDLLHYTYHFGDGWDHTLTLDAVDDATPHAVPTDAAVRCLDGARKGPPEDVGGMTGYDHVLEVASDPDHREYQEMAERISLLDLVDFVDEIDLAAINRGLERLGRADAGLERLDLDPAGANHWDGPNAAHTTEP</sequence>
<dbReference type="SUPFAM" id="SSF159941">
    <property type="entry name" value="MM3350-like"/>
    <property type="match status" value="1"/>
</dbReference>
<protein>
    <submittedName>
        <fullName evidence="3">Plasmid pRiA4b ORF-3 family protein</fullName>
    </submittedName>
</protein>
<feature type="compositionally biased region" description="Pro residues" evidence="1">
    <location>
        <begin position="12"/>
        <end position="23"/>
    </location>
</feature>
<evidence type="ECO:0000313" key="3">
    <source>
        <dbReference type="EMBL" id="TFD50222.1"/>
    </source>
</evidence>
<accession>A0A4R9A1H0</accession>
<comment type="caution">
    <text evidence="3">The sequence shown here is derived from an EMBL/GenBank/DDBJ whole genome shotgun (WGS) entry which is preliminary data.</text>
</comment>
<dbReference type="EMBL" id="SOHE01000044">
    <property type="protein sequence ID" value="TFD50222.1"/>
    <property type="molecule type" value="Genomic_DNA"/>
</dbReference>
<feature type="domain" description="Plasmid pRiA4b Orf3-like" evidence="2">
    <location>
        <begin position="84"/>
        <end position="250"/>
    </location>
</feature>
<proteinExistence type="predicted"/>
<dbReference type="AlphaFoldDB" id="A0A4R9A1H0"/>
<dbReference type="RefSeq" id="WP_134519419.1">
    <property type="nucleotide sequence ID" value="NZ_SOHE01000044.1"/>
</dbReference>
<reference evidence="3 4" key="1">
    <citation type="submission" date="2019-03" db="EMBL/GenBank/DDBJ databases">
        <title>Genomics of glacier-inhabiting Cryobacterium strains.</title>
        <authorList>
            <person name="Liu Q."/>
            <person name="Xin Y.-H."/>
        </authorList>
    </citation>
    <scope>NUCLEOTIDE SEQUENCE [LARGE SCALE GENOMIC DNA]</scope>
    <source>
        <strain evidence="3 4">Hh14</strain>
    </source>
</reference>
<keyword evidence="4" id="KW-1185">Reference proteome</keyword>
<evidence type="ECO:0000313" key="4">
    <source>
        <dbReference type="Proteomes" id="UP000297447"/>
    </source>
</evidence>
<dbReference type="PANTHER" id="PTHR41878">
    <property type="entry name" value="LEXA REPRESSOR-RELATED"/>
    <property type="match status" value="1"/>
</dbReference>
<dbReference type="OrthoDB" id="9816539at2"/>